<sequence>MADAFSRAVAELGVADLPTSARLEIAGALDALTESGPHLLQTLYRAHFRLLTEPGLLIVGGDVAAPLHLRS</sequence>
<reference evidence="2" key="1">
    <citation type="submission" date="2016-10" db="EMBL/GenBank/DDBJ databases">
        <authorList>
            <person name="Varghese N."/>
            <person name="Submissions S."/>
        </authorList>
    </citation>
    <scope>NUCLEOTIDE SEQUENCE [LARGE SCALE GENOMIC DNA]</scope>
    <source>
        <strain evidence="2">BL36</strain>
    </source>
</reference>
<keyword evidence="2" id="KW-1185">Reference proteome</keyword>
<evidence type="ECO:0000313" key="2">
    <source>
        <dbReference type="Proteomes" id="UP000199048"/>
    </source>
</evidence>
<gene>
    <name evidence="1" type="ORF">SAMN05192568_10688</name>
</gene>
<protein>
    <submittedName>
        <fullName evidence="1">Uncharacterized protein</fullName>
    </submittedName>
</protein>
<dbReference type="AlphaFoldDB" id="A0A1I4UD89"/>
<dbReference type="EMBL" id="FOTK01000068">
    <property type="protein sequence ID" value="SFM86954.1"/>
    <property type="molecule type" value="Genomic_DNA"/>
</dbReference>
<evidence type="ECO:0000313" key="1">
    <source>
        <dbReference type="EMBL" id="SFM86954.1"/>
    </source>
</evidence>
<proteinExistence type="predicted"/>
<organism evidence="1 2">
    <name type="scientific">Methylobacterium pseudosasicola</name>
    <dbReference type="NCBI Taxonomy" id="582667"/>
    <lineage>
        <taxon>Bacteria</taxon>
        <taxon>Pseudomonadati</taxon>
        <taxon>Pseudomonadota</taxon>
        <taxon>Alphaproteobacteria</taxon>
        <taxon>Hyphomicrobiales</taxon>
        <taxon>Methylobacteriaceae</taxon>
        <taxon>Methylobacterium</taxon>
    </lineage>
</organism>
<accession>A0A1I4UD89</accession>
<dbReference type="Proteomes" id="UP000199048">
    <property type="component" value="Unassembled WGS sequence"/>
</dbReference>
<name>A0A1I4UD89_9HYPH</name>
<dbReference type="STRING" id="582667.SAMN05192568_10688"/>